<dbReference type="InterPro" id="IPR036390">
    <property type="entry name" value="WH_DNA-bd_sf"/>
</dbReference>
<keyword evidence="6" id="KW-1185">Reference proteome</keyword>
<proteinExistence type="predicted"/>
<dbReference type="AlphaFoldDB" id="A0A5A7SI61"/>
<accession>A0A5A7SI61</accession>
<dbReference type="EMBL" id="VLNY01000002">
    <property type="protein sequence ID" value="KAA0024293.1"/>
    <property type="molecule type" value="Genomic_DNA"/>
</dbReference>
<dbReference type="InterPro" id="IPR002577">
    <property type="entry name" value="HTH_HxlR"/>
</dbReference>
<dbReference type="RefSeq" id="WP_149429453.1">
    <property type="nucleotide sequence ID" value="NZ_VLNY01000002.1"/>
</dbReference>
<organism evidence="5 6">
    <name type="scientific">Antrihabitans cavernicola</name>
    <dbReference type="NCBI Taxonomy" id="2495913"/>
    <lineage>
        <taxon>Bacteria</taxon>
        <taxon>Bacillati</taxon>
        <taxon>Actinomycetota</taxon>
        <taxon>Actinomycetes</taxon>
        <taxon>Mycobacteriales</taxon>
        <taxon>Nocardiaceae</taxon>
        <taxon>Antrihabitans</taxon>
    </lineage>
</organism>
<dbReference type="PROSITE" id="PS51118">
    <property type="entry name" value="HTH_HXLR"/>
    <property type="match status" value="1"/>
</dbReference>
<sequence length="168" mass="18649">MALGKDYARQNCSLARALEVVGERWTLLILRDAFYGVRRFSDFSVHLDIPKAVLAARLHALVDSGLLDKDGHDYVLTATGRELWPVVHMLARWGERHFTDGAPSRLFLHADCGTRVDADGRCSVCRTYPTPDDLEIHPGPGMNPQGRDDAVAIALRKPHRLLTPIAAD</sequence>
<dbReference type="InterPro" id="IPR036388">
    <property type="entry name" value="WH-like_DNA-bd_sf"/>
</dbReference>
<dbReference type="Pfam" id="PF01638">
    <property type="entry name" value="HxlR"/>
    <property type="match status" value="1"/>
</dbReference>
<dbReference type="OrthoDB" id="5183359at2"/>
<dbReference type="PANTHER" id="PTHR33204:SF18">
    <property type="entry name" value="TRANSCRIPTIONAL REGULATORY PROTEIN"/>
    <property type="match status" value="1"/>
</dbReference>
<dbReference type="Proteomes" id="UP000322244">
    <property type="component" value="Unassembled WGS sequence"/>
</dbReference>
<evidence type="ECO:0000256" key="2">
    <source>
        <dbReference type="ARBA" id="ARBA00023125"/>
    </source>
</evidence>
<dbReference type="SUPFAM" id="SSF46785">
    <property type="entry name" value="Winged helix' DNA-binding domain"/>
    <property type="match status" value="1"/>
</dbReference>
<comment type="caution">
    <text evidence="5">The sequence shown here is derived from an EMBL/GenBank/DDBJ whole genome shotgun (WGS) entry which is preliminary data.</text>
</comment>
<name>A0A5A7SI61_9NOCA</name>
<dbReference type="PANTHER" id="PTHR33204">
    <property type="entry name" value="TRANSCRIPTIONAL REGULATOR, MARR FAMILY"/>
    <property type="match status" value="1"/>
</dbReference>
<dbReference type="GO" id="GO:0003677">
    <property type="term" value="F:DNA binding"/>
    <property type="evidence" value="ECO:0007669"/>
    <property type="project" value="UniProtKB-KW"/>
</dbReference>
<evidence type="ECO:0000313" key="5">
    <source>
        <dbReference type="EMBL" id="KAA0024293.1"/>
    </source>
</evidence>
<protein>
    <submittedName>
        <fullName evidence="5">Helix-turn-helix transcriptional regulator</fullName>
    </submittedName>
</protein>
<feature type="domain" description="HTH hxlR-type" evidence="4">
    <location>
        <begin position="12"/>
        <end position="102"/>
    </location>
</feature>
<keyword evidence="2" id="KW-0238">DNA-binding</keyword>
<dbReference type="Gene3D" id="1.10.10.10">
    <property type="entry name" value="Winged helix-like DNA-binding domain superfamily/Winged helix DNA-binding domain"/>
    <property type="match status" value="1"/>
</dbReference>
<evidence type="ECO:0000256" key="1">
    <source>
        <dbReference type="ARBA" id="ARBA00023015"/>
    </source>
</evidence>
<keyword evidence="3" id="KW-0804">Transcription</keyword>
<evidence type="ECO:0000256" key="3">
    <source>
        <dbReference type="ARBA" id="ARBA00023163"/>
    </source>
</evidence>
<gene>
    <name evidence="5" type="ORF">FOY51_07100</name>
</gene>
<keyword evidence="1" id="KW-0805">Transcription regulation</keyword>
<evidence type="ECO:0000313" key="6">
    <source>
        <dbReference type="Proteomes" id="UP000322244"/>
    </source>
</evidence>
<reference evidence="5 6" key="1">
    <citation type="submission" date="2019-07" db="EMBL/GenBank/DDBJ databases">
        <title>Rhodococcus cavernicolus sp. nov., isolated from a cave.</title>
        <authorList>
            <person name="Lee S.D."/>
        </authorList>
    </citation>
    <scope>NUCLEOTIDE SEQUENCE [LARGE SCALE GENOMIC DNA]</scope>
    <source>
        <strain evidence="5 6">C1-24</strain>
    </source>
</reference>
<evidence type="ECO:0000259" key="4">
    <source>
        <dbReference type="PROSITE" id="PS51118"/>
    </source>
</evidence>